<feature type="region of interest" description="Disordered" evidence="9">
    <location>
        <begin position="166"/>
        <end position="202"/>
    </location>
</feature>
<dbReference type="GO" id="GO:0002100">
    <property type="term" value="P:tRNA wobble adenosine to inosine editing"/>
    <property type="evidence" value="ECO:0007669"/>
    <property type="project" value="UniProtKB-UniRule"/>
</dbReference>
<dbReference type="PANTHER" id="PTHR11079:SF202">
    <property type="entry name" value="TRNA-SPECIFIC ADENOSINE DEAMINASE"/>
    <property type="match status" value="1"/>
</dbReference>
<comment type="caution">
    <text evidence="11">The sequence shown here is derived from an EMBL/GenBank/DDBJ whole genome shotgun (WGS) entry which is preliminary data.</text>
</comment>
<evidence type="ECO:0000256" key="9">
    <source>
        <dbReference type="SAM" id="MobiDB-lite"/>
    </source>
</evidence>
<dbReference type="HAMAP" id="MF_00972">
    <property type="entry name" value="tRNA_aden_deaminase"/>
    <property type="match status" value="1"/>
</dbReference>
<dbReference type="GO" id="GO:0052717">
    <property type="term" value="F:tRNA-specific adenosine-34 deaminase activity"/>
    <property type="evidence" value="ECO:0007669"/>
    <property type="project" value="UniProtKB-UniRule"/>
</dbReference>
<comment type="function">
    <text evidence="8">Catalyzes the deamination of adenosine to inosine at the wobble position 34 of tRNA(Arg2).</text>
</comment>
<evidence type="ECO:0000256" key="1">
    <source>
        <dbReference type="ARBA" id="ARBA00010669"/>
    </source>
</evidence>
<dbReference type="GO" id="GO:0008270">
    <property type="term" value="F:zinc ion binding"/>
    <property type="evidence" value="ECO:0007669"/>
    <property type="project" value="UniProtKB-UniRule"/>
</dbReference>
<dbReference type="FunFam" id="3.40.140.10:FF:000005">
    <property type="entry name" value="tRNA-specific adenosine deaminase"/>
    <property type="match status" value="1"/>
</dbReference>
<keyword evidence="12" id="KW-1185">Reference proteome</keyword>
<dbReference type="EC" id="3.5.4.33" evidence="8"/>
<keyword evidence="5 8" id="KW-0378">Hydrolase</keyword>
<comment type="catalytic activity">
    <reaction evidence="7 8">
        <text>adenosine(34) in tRNA + H2O + H(+) = inosine(34) in tRNA + NH4(+)</text>
        <dbReference type="Rhea" id="RHEA:43168"/>
        <dbReference type="Rhea" id="RHEA-COMP:10373"/>
        <dbReference type="Rhea" id="RHEA-COMP:10374"/>
        <dbReference type="ChEBI" id="CHEBI:15377"/>
        <dbReference type="ChEBI" id="CHEBI:15378"/>
        <dbReference type="ChEBI" id="CHEBI:28938"/>
        <dbReference type="ChEBI" id="CHEBI:74411"/>
        <dbReference type="ChEBI" id="CHEBI:82852"/>
        <dbReference type="EC" id="3.5.4.33"/>
    </reaction>
</comment>
<name>A0A842HNN2_9BURK</name>
<dbReference type="CDD" id="cd01285">
    <property type="entry name" value="nucleoside_deaminase"/>
    <property type="match status" value="1"/>
</dbReference>
<sequence>MQQAMHQAANAAQIGEVPVGAVVIDADGHIIGTGYNRTITDHDPTAHAEIVALRDAAARVGNYRLPGARVYVTLEPCTMCMGAMVHARVAQVVFGAVDPKTGACGSVLDIAAINQINHHTQVAGGLLAEACGALLSDFFRARRAAIRAQKGKRPLEGVVPILPNVSLPQKDVPPPQPDVSLQPDIPSPQPGAFPPLQGGDSS</sequence>
<keyword evidence="3 8" id="KW-0819">tRNA processing</keyword>
<evidence type="ECO:0000256" key="8">
    <source>
        <dbReference type="HAMAP-Rule" id="MF_00972"/>
    </source>
</evidence>
<protein>
    <recommendedName>
        <fullName evidence="8">tRNA-specific adenosine deaminase</fullName>
        <ecNumber evidence="8">3.5.4.33</ecNumber>
    </recommendedName>
</protein>
<dbReference type="InterPro" id="IPR028883">
    <property type="entry name" value="tRNA_aden_deaminase"/>
</dbReference>
<evidence type="ECO:0000313" key="12">
    <source>
        <dbReference type="Proteomes" id="UP000545386"/>
    </source>
</evidence>
<keyword evidence="4 8" id="KW-0479">Metal-binding</keyword>
<feature type="binding site" evidence="8">
    <location>
        <position position="47"/>
    </location>
    <ligand>
        <name>Zn(2+)</name>
        <dbReference type="ChEBI" id="CHEBI:29105"/>
        <note>catalytic</note>
    </ligand>
</feature>
<evidence type="ECO:0000256" key="5">
    <source>
        <dbReference type="ARBA" id="ARBA00022801"/>
    </source>
</evidence>
<evidence type="ECO:0000256" key="2">
    <source>
        <dbReference type="ARBA" id="ARBA00011738"/>
    </source>
</evidence>
<evidence type="ECO:0000256" key="7">
    <source>
        <dbReference type="ARBA" id="ARBA00048045"/>
    </source>
</evidence>
<feature type="active site" description="Proton donor" evidence="8">
    <location>
        <position position="49"/>
    </location>
</feature>
<feature type="domain" description="CMP/dCMP-type deaminase" evidence="10">
    <location>
        <begin position="1"/>
        <end position="107"/>
    </location>
</feature>
<dbReference type="SUPFAM" id="SSF53927">
    <property type="entry name" value="Cytidine deaminase-like"/>
    <property type="match status" value="1"/>
</dbReference>
<comment type="cofactor">
    <cofactor evidence="8">
        <name>Zn(2+)</name>
        <dbReference type="ChEBI" id="CHEBI:29105"/>
    </cofactor>
    <text evidence="8">Binds 1 zinc ion per subunit.</text>
</comment>
<dbReference type="NCBIfam" id="NF008113">
    <property type="entry name" value="PRK10860.1"/>
    <property type="match status" value="1"/>
</dbReference>
<dbReference type="InterPro" id="IPR002125">
    <property type="entry name" value="CMP_dCMP_dom"/>
</dbReference>
<dbReference type="PROSITE" id="PS51747">
    <property type="entry name" value="CYT_DCMP_DEAMINASES_2"/>
    <property type="match status" value="1"/>
</dbReference>
<accession>A0A842HNN2</accession>
<gene>
    <name evidence="8 11" type="primary">tadA</name>
    <name evidence="11" type="ORF">GTU67_05310</name>
</gene>
<proteinExistence type="inferred from homology"/>
<feature type="binding site" evidence="8">
    <location>
        <position position="77"/>
    </location>
    <ligand>
        <name>Zn(2+)</name>
        <dbReference type="ChEBI" id="CHEBI:29105"/>
        <note>catalytic</note>
    </ligand>
</feature>
<evidence type="ECO:0000256" key="6">
    <source>
        <dbReference type="ARBA" id="ARBA00022833"/>
    </source>
</evidence>
<dbReference type="Proteomes" id="UP000545386">
    <property type="component" value="Unassembled WGS sequence"/>
</dbReference>
<keyword evidence="6 8" id="KW-0862">Zinc</keyword>
<dbReference type="InterPro" id="IPR016193">
    <property type="entry name" value="Cytidine_deaminase-like"/>
</dbReference>
<dbReference type="EMBL" id="JACJUU010000003">
    <property type="protein sequence ID" value="MBC2769332.1"/>
    <property type="molecule type" value="Genomic_DNA"/>
</dbReference>
<dbReference type="InterPro" id="IPR016192">
    <property type="entry name" value="APOBEC/CMP_deaminase_Zn-bd"/>
</dbReference>
<evidence type="ECO:0000313" key="11">
    <source>
        <dbReference type="EMBL" id="MBC2769332.1"/>
    </source>
</evidence>
<organism evidence="11 12">
    <name type="scientific">Pusillimonas minor</name>
    <dbReference type="NCBI Taxonomy" id="2697024"/>
    <lineage>
        <taxon>Bacteria</taxon>
        <taxon>Pseudomonadati</taxon>
        <taxon>Pseudomonadota</taxon>
        <taxon>Betaproteobacteria</taxon>
        <taxon>Burkholderiales</taxon>
        <taxon>Alcaligenaceae</taxon>
        <taxon>Pusillimonas</taxon>
    </lineage>
</organism>
<dbReference type="AlphaFoldDB" id="A0A842HNN2"/>
<dbReference type="Pfam" id="PF00383">
    <property type="entry name" value="dCMP_cyt_deam_1"/>
    <property type="match status" value="1"/>
</dbReference>
<comment type="subunit">
    <text evidence="2 8">Homodimer.</text>
</comment>
<comment type="similarity">
    <text evidence="1">Belongs to the cytidine and deoxycytidylate deaminase family. ADAT2 subfamily.</text>
</comment>
<dbReference type="Gene3D" id="3.40.140.10">
    <property type="entry name" value="Cytidine Deaminase, domain 2"/>
    <property type="match status" value="1"/>
</dbReference>
<dbReference type="PANTHER" id="PTHR11079">
    <property type="entry name" value="CYTOSINE DEAMINASE FAMILY MEMBER"/>
    <property type="match status" value="1"/>
</dbReference>
<evidence type="ECO:0000259" key="10">
    <source>
        <dbReference type="PROSITE" id="PS51747"/>
    </source>
</evidence>
<reference evidence="11 12" key="1">
    <citation type="submission" date="2020-08" db="EMBL/GenBank/DDBJ databases">
        <title>Paraeoetvoesia sp. YC-7-48 draft genome sequence.</title>
        <authorList>
            <person name="Yao L."/>
        </authorList>
    </citation>
    <scope>NUCLEOTIDE SEQUENCE [LARGE SCALE GENOMIC DNA]</scope>
    <source>
        <strain evidence="12">YC-7-48</strain>
    </source>
</reference>
<evidence type="ECO:0000256" key="3">
    <source>
        <dbReference type="ARBA" id="ARBA00022694"/>
    </source>
</evidence>
<evidence type="ECO:0000256" key="4">
    <source>
        <dbReference type="ARBA" id="ARBA00022723"/>
    </source>
</evidence>
<feature type="binding site" evidence="8">
    <location>
        <position position="80"/>
    </location>
    <ligand>
        <name>Zn(2+)</name>
        <dbReference type="ChEBI" id="CHEBI:29105"/>
        <note>catalytic</note>
    </ligand>
</feature>
<dbReference type="PROSITE" id="PS00903">
    <property type="entry name" value="CYT_DCMP_DEAMINASES_1"/>
    <property type="match status" value="1"/>
</dbReference>